<protein>
    <submittedName>
        <fullName evidence="4">GCN5-related N-acetyltransferase</fullName>
    </submittedName>
</protein>
<dbReference type="RefSeq" id="WP_007416181.1">
    <property type="nucleotide sequence ID" value="NZ_ABOX02000023.1"/>
</dbReference>
<dbReference type="EMBL" id="ABOX02000023">
    <property type="protein sequence ID" value="EEF59861.1"/>
    <property type="molecule type" value="Genomic_DNA"/>
</dbReference>
<dbReference type="Pfam" id="PF00583">
    <property type="entry name" value="Acetyltransf_1"/>
    <property type="match status" value="1"/>
</dbReference>
<dbReference type="AlphaFoldDB" id="B9XK38"/>
<evidence type="ECO:0000256" key="1">
    <source>
        <dbReference type="ARBA" id="ARBA00022679"/>
    </source>
</evidence>
<dbReference type="SUPFAM" id="SSF55729">
    <property type="entry name" value="Acyl-CoA N-acyltransferases (Nat)"/>
    <property type="match status" value="1"/>
</dbReference>
<dbReference type="InterPro" id="IPR016181">
    <property type="entry name" value="Acyl_CoA_acyltransferase"/>
</dbReference>
<reference evidence="4 5" key="1">
    <citation type="journal article" date="2011" name="J. Bacteriol.">
        <title>Genome sequence of 'Pedosphaera parvula' Ellin514, an aerobic Verrucomicrobial isolate from pasture soil.</title>
        <authorList>
            <person name="Kant R."/>
            <person name="van Passel M.W."/>
            <person name="Sangwan P."/>
            <person name="Palva A."/>
            <person name="Lucas S."/>
            <person name="Copeland A."/>
            <person name="Lapidus A."/>
            <person name="Glavina Del Rio T."/>
            <person name="Dalin E."/>
            <person name="Tice H."/>
            <person name="Bruce D."/>
            <person name="Goodwin L."/>
            <person name="Pitluck S."/>
            <person name="Chertkov O."/>
            <person name="Larimer F.W."/>
            <person name="Land M.L."/>
            <person name="Hauser L."/>
            <person name="Brettin T.S."/>
            <person name="Detter J.C."/>
            <person name="Han S."/>
            <person name="de Vos W.M."/>
            <person name="Janssen P.H."/>
            <person name="Smidt H."/>
        </authorList>
    </citation>
    <scope>NUCLEOTIDE SEQUENCE [LARGE SCALE GENOMIC DNA]</scope>
    <source>
        <strain evidence="4 5">Ellin514</strain>
    </source>
</reference>
<accession>B9XK38</accession>
<feature type="domain" description="N-acetyltransferase" evidence="3">
    <location>
        <begin position="1"/>
        <end position="150"/>
    </location>
</feature>
<evidence type="ECO:0000313" key="4">
    <source>
        <dbReference type="EMBL" id="EEF59861.1"/>
    </source>
</evidence>
<organism evidence="4 5">
    <name type="scientific">Pedosphaera parvula (strain Ellin514)</name>
    <dbReference type="NCBI Taxonomy" id="320771"/>
    <lineage>
        <taxon>Bacteria</taxon>
        <taxon>Pseudomonadati</taxon>
        <taxon>Verrucomicrobiota</taxon>
        <taxon>Pedosphaerae</taxon>
        <taxon>Pedosphaerales</taxon>
        <taxon>Pedosphaeraceae</taxon>
        <taxon>Pedosphaera</taxon>
    </lineage>
</organism>
<dbReference type="Gene3D" id="3.40.630.30">
    <property type="match status" value="1"/>
</dbReference>
<evidence type="ECO:0000313" key="5">
    <source>
        <dbReference type="Proteomes" id="UP000003688"/>
    </source>
</evidence>
<dbReference type="STRING" id="320771.Cflav_PD2868"/>
<name>B9XK38_PEDPL</name>
<proteinExistence type="predicted"/>
<dbReference type="InterPro" id="IPR000182">
    <property type="entry name" value="GNAT_dom"/>
</dbReference>
<evidence type="ECO:0000256" key="2">
    <source>
        <dbReference type="ARBA" id="ARBA00023315"/>
    </source>
</evidence>
<dbReference type="CDD" id="cd04301">
    <property type="entry name" value="NAT_SF"/>
    <property type="match status" value="1"/>
</dbReference>
<comment type="caution">
    <text evidence="4">The sequence shown here is derived from an EMBL/GenBank/DDBJ whole genome shotgun (WGS) entry which is preliminary data.</text>
</comment>
<gene>
    <name evidence="4" type="ORF">Cflav_PD2868</name>
</gene>
<sequence>MNIRTANLSDAEVVADFNLRLAWESEHLKLAPETVRKGVGALLKAAAKGVYFVAEETGAGVVGQTLVTYEWSDWRNGNIWWIQSVFVKEEFRGQGVFKALFEHVERLAKESGEVCSLRLYVEKENSRAHRAYSKLGMEETHYRIFEKAIR</sequence>
<dbReference type="InterPro" id="IPR050680">
    <property type="entry name" value="YpeA/RimI_acetyltransf"/>
</dbReference>
<keyword evidence="5" id="KW-1185">Reference proteome</keyword>
<keyword evidence="1 4" id="KW-0808">Transferase</keyword>
<dbReference type="GO" id="GO:0016747">
    <property type="term" value="F:acyltransferase activity, transferring groups other than amino-acyl groups"/>
    <property type="evidence" value="ECO:0007669"/>
    <property type="project" value="InterPro"/>
</dbReference>
<evidence type="ECO:0000259" key="3">
    <source>
        <dbReference type="PROSITE" id="PS51186"/>
    </source>
</evidence>
<dbReference type="Proteomes" id="UP000003688">
    <property type="component" value="Unassembled WGS sequence"/>
</dbReference>
<dbReference type="PANTHER" id="PTHR43420:SF44">
    <property type="entry name" value="ACETYLTRANSFERASE YPEA"/>
    <property type="match status" value="1"/>
</dbReference>
<dbReference type="PANTHER" id="PTHR43420">
    <property type="entry name" value="ACETYLTRANSFERASE"/>
    <property type="match status" value="1"/>
</dbReference>
<keyword evidence="2" id="KW-0012">Acyltransferase</keyword>
<dbReference type="PROSITE" id="PS51186">
    <property type="entry name" value="GNAT"/>
    <property type="match status" value="1"/>
</dbReference>